<evidence type="ECO:0000313" key="2">
    <source>
        <dbReference type="Proteomes" id="UP000183670"/>
    </source>
</evidence>
<accession>A0A1G6G9A0</accession>
<dbReference type="Proteomes" id="UP000183670">
    <property type="component" value="Unassembled WGS sequence"/>
</dbReference>
<sequence>MKNALHLELQISQITPDRYYKQTSCNKSSHSKTQTAIISQEMHQIAIYKSTVEKDKVAQYILFKNQV</sequence>
<dbReference type="AlphaFoldDB" id="A0A1G6G9A0"/>
<gene>
    <name evidence="1" type="ORF">SAMN05192581_104330</name>
</gene>
<dbReference type="EMBL" id="FMYE01000043">
    <property type="protein sequence ID" value="SDB78558.1"/>
    <property type="molecule type" value="Genomic_DNA"/>
</dbReference>
<proteinExistence type="predicted"/>
<name>A0A1G6G9A0_BACOV</name>
<protein>
    <submittedName>
        <fullName evidence="1">Uncharacterized protein</fullName>
    </submittedName>
</protein>
<reference evidence="1 2" key="1">
    <citation type="submission" date="2016-10" db="EMBL/GenBank/DDBJ databases">
        <authorList>
            <person name="de Groot N.N."/>
        </authorList>
    </citation>
    <scope>NUCLEOTIDE SEQUENCE [LARGE SCALE GENOMIC DNA]</scope>
    <source>
        <strain evidence="1 2">NLAE-zl-C500</strain>
    </source>
</reference>
<evidence type="ECO:0000313" key="1">
    <source>
        <dbReference type="EMBL" id="SDB78558.1"/>
    </source>
</evidence>
<organism evidence="1 2">
    <name type="scientific">Bacteroides ovatus</name>
    <dbReference type="NCBI Taxonomy" id="28116"/>
    <lineage>
        <taxon>Bacteria</taxon>
        <taxon>Pseudomonadati</taxon>
        <taxon>Bacteroidota</taxon>
        <taxon>Bacteroidia</taxon>
        <taxon>Bacteroidales</taxon>
        <taxon>Bacteroidaceae</taxon>
        <taxon>Bacteroides</taxon>
    </lineage>
</organism>